<dbReference type="SUPFAM" id="SSF51569">
    <property type="entry name" value="Aldolase"/>
    <property type="match status" value="1"/>
</dbReference>
<dbReference type="GO" id="GO:0009097">
    <property type="term" value="P:isoleucine biosynthetic process"/>
    <property type="evidence" value="ECO:0007669"/>
    <property type="project" value="UniProtKB-UniRule"/>
</dbReference>
<dbReference type="CDD" id="cd07941">
    <property type="entry name" value="DRE_TIM_LeuA3"/>
    <property type="match status" value="1"/>
</dbReference>
<dbReference type="PANTHER" id="PTHR43538:SF1">
    <property type="entry name" value="(R)-CITRAMALATE SYNTHASE"/>
    <property type="match status" value="1"/>
</dbReference>
<comment type="catalytic activity">
    <reaction evidence="3">
        <text>pyruvate + acetyl-CoA + H2O = (3R)-citramalate + CoA + H(+)</text>
        <dbReference type="Rhea" id="RHEA:19045"/>
        <dbReference type="ChEBI" id="CHEBI:15361"/>
        <dbReference type="ChEBI" id="CHEBI:15377"/>
        <dbReference type="ChEBI" id="CHEBI:15378"/>
        <dbReference type="ChEBI" id="CHEBI:30934"/>
        <dbReference type="ChEBI" id="CHEBI:57287"/>
        <dbReference type="ChEBI" id="CHEBI:57288"/>
        <dbReference type="EC" id="2.3.3.21"/>
    </reaction>
</comment>
<dbReference type="KEGG" id="scad:DN051_42355"/>
<dbReference type="PROSITE" id="PS00815">
    <property type="entry name" value="AIPM_HOMOCIT_SYNTH_1"/>
    <property type="match status" value="1"/>
</dbReference>
<organism evidence="7 8">
    <name type="scientific">Streptomyces cadmiisoli</name>
    <dbReference type="NCBI Taxonomy" id="2184053"/>
    <lineage>
        <taxon>Bacteria</taxon>
        <taxon>Bacillati</taxon>
        <taxon>Actinomycetota</taxon>
        <taxon>Actinomycetes</taxon>
        <taxon>Kitasatosporales</taxon>
        <taxon>Streptomycetaceae</taxon>
        <taxon>Streptomyces</taxon>
        <taxon>Streptomyces aurantiacus group</taxon>
    </lineage>
</organism>
<dbReference type="InterPro" id="IPR005675">
    <property type="entry name" value="Citramal_synthase"/>
</dbReference>
<geneLocation type="plasmid" evidence="7 8">
    <name>unnamed1</name>
</geneLocation>
<dbReference type="Gene3D" id="1.10.238.260">
    <property type="match status" value="1"/>
</dbReference>
<dbReference type="InterPro" id="IPR054691">
    <property type="entry name" value="LeuA/HCS_post-cat"/>
</dbReference>
<dbReference type="EC" id="2.3.3.21" evidence="4"/>
<dbReference type="Pfam" id="PF00682">
    <property type="entry name" value="HMGL-like"/>
    <property type="match status" value="1"/>
</dbReference>
<reference evidence="8" key="1">
    <citation type="submission" date="2018-06" db="EMBL/GenBank/DDBJ databases">
        <authorList>
            <person name="Li K."/>
        </authorList>
    </citation>
    <scope>NUCLEOTIDE SEQUENCE [LARGE SCALE GENOMIC DNA]</scope>
    <source>
        <strain evidence="8">ZFG47</strain>
        <plasmid evidence="8">unnamed1</plasmid>
    </source>
</reference>
<name>A0A2Z4JEK9_9ACTN</name>
<evidence type="ECO:0000256" key="1">
    <source>
        <dbReference type="ARBA" id="ARBA00004743"/>
    </source>
</evidence>
<proteinExistence type="inferred from homology"/>
<sequence>MAKPPDHVPAAGTLGESGEGFQVLDTTLRDGAQRDGISLTVGDKITIARLLDDYGVGYIEGGWPGSNPRDTAFFQQAAKRALLRHSQLVAFGSTRKPCTRAAQDPQVAALLRSEAPVVTLVAKAHDWHVTHALGTSLQENLDMVADTIDHLRSEGRRVFVDCEHFFDGHHANPAYAAAVVGTATEAGAEVVVLCDTNGGTLPRAVLGTVRELLAGTSVRIGIHAQDDSGCAVANTLAAVDAGATHVQCTANGYGERVGNADLFSVVSALELKYDLRVLPAGALSRSTEVSRRIAEAAGISPASHQPYVGSSAFAHKAGLHASAIAVDPQMYQHVEPSRVGNDMRMVVSELAGRSTMDLKCAQLGYDTRRHPGLAQRLAAAVKEREGRGQDYQDADASFELLLRDIILPSPARPFSVEQSHTVERHDVQEGVPVITSAVMIRTPSGGLVTGTAESSDTIESVHQGLREALGQHFGTAVEWIDLKRVTVRFLSDDSLGARVRVHVRAADAGSEWSCTGVGATIAEASRQALTDVYCFALTVRHANAGKPRRVHPRPGA</sequence>
<evidence type="ECO:0000259" key="6">
    <source>
        <dbReference type="PROSITE" id="PS50991"/>
    </source>
</evidence>
<dbReference type="Pfam" id="PF22617">
    <property type="entry name" value="HCS_D2"/>
    <property type="match status" value="1"/>
</dbReference>
<dbReference type="PANTHER" id="PTHR43538">
    <property type="entry name" value="ALPHA-IPM SYNTHASE/HOMOCITRATE SYNTHASE"/>
    <property type="match status" value="1"/>
</dbReference>
<keyword evidence="2 5" id="KW-0808">Transferase</keyword>
<dbReference type="Proteomes" id="UP000249616">
    <property type="component" value="Plasmid unnamed1"/>
</dbReference>
<gene>
    <name evidence="7" type="ORF">DN051_42355</name>
</gene>
<dbReference type="RefSeq" id="WP_112443083.1">
    <property type="nucleotide sequence ID" value="NZ_CP030074.1"/>
</dbReference>
<evidence type="ECO:0000256" key="2">
    <source>
        <dbReference type="ARBA" id="ARBA00022679"/>
    </source>
</evidence>
<dbReference type="GO" id="GO:0043714">
    <property type="term" value="F:(R)-citramalate synthase activity"/>
    <property type="evidence" value="ECO:0007669"/>
    <property type="project" value="UniProtKB-UniRule"/>
</dbReference>
<evidence type="ECO:0000313" key="7">
    <source>
        <dbReference type="EMBL" id="AWW43238.1"/>
    </source>
</evidence>
<dbReference type="EMBL" id="CP030074">
    <property type="protein sequence ID" value="AWW43238.1"/>
    <property type="molecule type" value="Genomic_DNA"/>
</dbReference>
<dbReference type="Gene3D" id="3.20.20.70">
    <property type="entry name" value="Aldolase class I"/>
    <property type="match status" value="1"/>
</dbReference>
<dbReference type="GO" id="GO:0046912">
    <property type="term" value="F:acyltransferase activity, acyl groups converted into alkyl on transfer"/>
    <property type="evidence" value="ECO:0007669"/>
    <property type="project" value="InterPro"/>
</dbReference>
<keyword evidence="8" id="KW-1185">Reference proteome</keyword>
<evidence type="ECO:0000256" key="5">
    <source>
        <dbReference type="RuleBase" id="RU003523"/>
    </source>
</evidence>
<accession>A0A2Z4JEK9</accession>
<evidence type="ECO:0000313" key="8">
    <source>
        <dbReference type="Proteomes" id="UP000249616"/>
    </source>
</evidence>
<dbReference type="InterPro" id="IPR013785">
    <property type="entry name" value="Aldolase_TIM"/>
</dbReference>
<evidence type="ECO:0000256" key="3">
    <source>
        <dbReference type="ARBA" id="ARBA00048263"/>
    </source>
</evidence>
<feature type="domain" description="Pyruvate carboxyltransferase" evidence="6">
    <location>
        <begin position="21"/>
        <end position="284"/>
    </location>
</feature>
<dbReference type="InterPro" id="IPR002034">
    <property type="entry name" value="AIPM/Hcit_synth_CS"/>
</dbReference>
<evidence type="ECO:0000256" key="4">
    <source>
        <dbReference type="NCBIfam" id="TIGR00977"/>
    </source>
</evidence>
<comment type="pathway">
    <text evidence="1">Amino-acid biosynthesis; L-isoleucine biosynthesis; 2-oxobutanoate from pyruvate: step 1/3.</text>
</comment>
<dbReference type="UniPathway" id="UPA00047">
    <property type="reaction ID" value="UER00066"/>
</dbReference>
<protein>
    <recommendedName>
        <fullName evidence="4">Citramalate synthase</fullName>
        <ecNumber evidence="4">2.3.3.21</ecNumber>
    </recommendedName>
</protein>
<keyword evidence="7" id="KW-0614">Plasmid</keyword>
<comment type="similarity">
    <text evidence="5">Belongs to the alpha-IPM synthase/homocitrate synthase family.</text>
</comment>
<dbReference type="PROSITE" id="PS50991">
    <property type="entry name" value="PYR_CT"/>
    <property type="match status" value="1"/>
</dbReference>
<dbReference type="NCBIfam" id="TIGR00977">
    <property type="entry name" value="citramal_synth"/>
    <property type="match status" value="1"/>
</dbReference>
<dbReference type="InterPro" id="IPR000891">
    <property type="entry name" value="PYR_CT"/>
</dbReference>
<dbReference type="AlphaFoldDB" id="A0A2Z4JEK9"/>